<gene>
    <name evidence="3" type="ORF">BFJ68_g17074</name>
</gene>
<dbReference type="VEuPathDB" id="FungiDB:HZS61_004481"/>
<dbReference type="VEuPathDB" id="FungiDB:FOC4_g10004181"/>
<dbReference type="VEuPathDB" id="FungiDB:FOXG_15261"/>
<dbReference type="GO" id="GO:0003677">
    <property type="term" value="F:DNA binding"/>
    <property type="evidence" value="ECO:0007669"/>
    <property type="project" value="TreeGrafter"/>
</dbReference>
<dbReference type="EMBL" id="MRCY01000418">
    <property type="protein sequence ID" value="RKK87010.1"/>
    <property type="molecule type" value="Genomic_DNA"/>
</dbReference>
<dbReference type="InterPro" id="IPR050863">
    <property type="entry name" value="CenT-Element_Derived"/>
</dbReference>
<dbReference type="Gene3D" id="3.40.50.1820">
    <property type="entry name" value="alpha/beta hydrolase"/>
    <property type="match status" value="1"/>
</dbReference>
<dbReference type="InterPro" id="IPR036397">
    <property type="entry name" value="RNaseH_sf"/>
</dbReference>
<dbReference type="PANTHER" id="PTHR19303">
    <property type="entry name" value="TRANSPOSON"/>
    <property type="match status" value="1"/>
</dbReference>
<evidence type="ECO:0000313" key="3">
    <source>
        <dbReference type="EMBL" id="RKK87010.1"/>
    </source>
</evidence>
<proteinExistence type="predicted"/>
<protein>
    <recommendedName>
        <fullName evidence="5">AB hydrolase-1 domain-containing protein</fullName>
    </recommendedName>
</protein>
<dbReference type="VEuPathDB" id="FungiDB:FOIG_16446"/>
<dbReference type="VEuPathDB" id="FungiDB:FOMG_17146"/>
<evidence type="ECO:0000259" key="1">
    <source>
        <dbReference type="Pfam" id="PF00561"/>
    </source>
</evidence>
<dbReference type="GO" id="GO:0005634">
    <property type="term" value="C:nucleus"/>
    <property type="evidence" value="ECO:0007669"/>
    <property type="project" value="TreeGrafter"/>
</dbReference>
<dbReference type="VEuPathDB" id="FungiDB:HZS61_009107"/>
<dbReference type="AlphaFoldDB" id="A0A420P3B4"/>
<reference evidence="3 4" key="1">
    <citation type="journal article" date="2018" name="Sci. Rep.">
        <title>Characterisation of pathogen-specific regions and novel effector candidates in Fusarium oxysporum f. sp. cepae.</title>
        <authorList>
            <person name="Armitage A.D."/>
            <person name="Taylor A."/>
            <person name="Sobczyk M.K."/>
            <person name="Baxter L."/>
            <person name="Greenfield B.P."/>
            <person name="Bates H.J."/>
            <person name="Wilson F."/>
            <person name="Jackson A.C."/>
            <person name="Ott S."/>
            <person name="Harrison R.J."/>
            <person name="Clarkson J.P."/>
        </authorList>
    </citation>
    <scope>NUCLEOTIDE SEQUENCE [LARGE SCALE GENOMIC DNA]</scope>
    <source>
        <strain evidence="3 4">Fo_A28</strain>
    </source>
</reference>
<dbReference type="PANTHER" id="PTHR19303:SF62">
    <property type="entry name" value="HTH CENPB-TYPE DOMAIN-CONTAINING PROTEIN-RELATED"/>
    <property type="match status" value="1"/>
</dbReference>
<feature type="domain" description="AB hydrolase-1" evidence="1">
    <location>
        <begin position="39"/>
        <end position="283"/>
    </location>
</feature>
<dbReference type="SUPFAM" id="SSF53474">
    <property type="entry name" value="alpha/beta-Hydrolases"/>
    <property type="match status" value="1"/>
</dbReference>
<organism evidence="3 4">
    <name type="scientific">Fusarium oxysporum</name>
    <name type="common">Fusarium vascular wilt</name>
    <dbReference type="NCBI Taxonomy" id="5507"/>
    <lineage>
        <taxon>Eukaryota</taxon>
        <taxon>Fungi</taxon>
        <taxon>Dikarya</taxon>
        <taxon>Ascomycota</taxon>
        <taxon>Pezizomycotina</taxon>
        <taxon>Sordariomycetes</taxon>
        <taxon>Hypocreomycetidae</taxon>
        <taxon>Hypocreales</taxon>
        <taxon>Nectriaceae</taxon>
        <taxon>Fusarium</taxon>
        <taxon>Fusarium oxysporum species complex</taxon>
    </lineage>
</organism>
<evidence type="ECO:0000313" key="4">
    <source>
        <dbReference type="Proteomes" id="UP000285860"/>
    </source>
</evidence>
<dbReference type="VEuPathDB" id="FungiDB:FOZG_17002"/>
<dbReference type="InterPro" id="IPR029058">
    <property type="entry name" value="AB_hydrolase_fold"/>
</dbReference>
<accession>A0A420P3B4</accession>
<dbReference type="VEuPathDB" id="FungiDB:FOC1_g10002896"/>
<dbReference type="Pfam" id="PF03184">
    <property type="entry name" value="DDE_1"/>
    <property type="match status" value="1"/>
</dbReference>
<dbReference type="Pfam" id="PF00561">
    <property type="entry name" value="Abhydrolase_1"/>
    <property type="match status" value="1"/>
</dbReference>
<sequence>MPRHSSSVDGAELFYHYYTPEGRPAPLAGESASAAKSLTLVLLHQWPLTSRMYDSIILGLCETHGYNVIAPDRRGFGKSEWSGPRSTAPIGYKELGQDLSGLLEKIQPGPFVFVASSMSTGEALLAYLDSPYVQENCQGMLWISTSLPYPTASPENPKASPQSAWDETLQGIRQDRPNFVGNAFRGPLGVGTSGSVSDKQIAFFEKTFYEADPVAVERCLKVWTRENLFGEVTRFGQIFNKPFLLIHGGGDGGVPAEVSAELVQKSVPGAKLIIYDEGGHVLVLAYADRLVDDIRKYDYRRAKYEDPTVIRNWFRLVENTIAKYGIRSDEIYNFDEAGFLMDMIASGMVVTGSGRQGRPNSVHPGNREWITVIQAINAEGQAIPPFIIGPGQYHLATWYRERNLPGNWAIATSENGWTDNKIGLEWLKHFDRCANKGSKNRYRLLIFDGHESHHSVDFERYCKANKIITLCMPPHSSHLLQPLDVGCFSVLKQAYGREIEHLIRCSITHVSKTEFFPAFYAAFQATMTEENIGATFRGAGLVPLDPENVLSKLEDCKHCPSILDPVSDQD</sequence>
<name>A0A420P3B4_FUSOX</name>
<evidence type="ECO:0000259" key="2">
    <source>
        <dbReference type="Pfam" id="PF03184"/>
    </source>
</evidence>
<dbReference type="InterPro" id="IPR004875">
    <property type="entry name" value="DDE_SF_endonuclease_dom"/>
</dbReference>
<evidence type="ECO:0008006" key="5">
    <source>
        <dbReference type="Google" id="ProtNLM"/>
    </source>
</evidence>
<dbReference type="Proteomes" id="UP000285860">
    <property type="component" value="Unassembled WGS sequence"/>
</dbReference>
<dbReference type="VEuPathDB" id="FungiDB:FOC1_g10004332"/>
<feature type="domain" description="DDE-1" evidence="2">
    <location>
        <begin position="367"/>
        <end position="532"/>
    </location>
</feature>
<dbReference type="Gene3D" id="3.30.420.10">
    <property type="entry name" value="Ribonuclease H-like superfamily/Ribonuclease H"/>
    <property type="match status" value="1"/>
</dbReference>
<dbReference type="InterPro" id="IPR000073">
    <property type="entry name" value="AB_hydrolase_1"/>
</dbReference>
<comment type="caution">
    <text evidence="3">The sequence shown here is derived from an EMBL/GenBank/DDBJ whole genome shotgun (WGS) entry which is preliminary data.</text>
</comment>